<evidence type="ECO:0000313" key="6">
    <source>
        <dbReference type="EMBL" id="MDE47303.1"/>
    </source>
</evidence>
<dbReference type="InterPro" id="IPR006076">
    <property type="entry name" value="FAD-dep_OxRdtase"/>
</dbReference>
<name>A0A6G1SBI9_9ACAR</name>
<dbReference type="GO" id="GO:0005737">
    <property type="term" value="C:cytoplasm"/>
    <property type="evidence" value="ECO:0007669"/>
    <property type="project" value="TreeGrafter"/>
</dbReference>
<dbReference type="InterPro" id="IPR036188">
    <property type="entry name" value="FAD/NAD-bd_sf"/>
</dbReference>
<dbReference type="GO" id="GO:0016491">
    <property type="term" value="F:oxidoreductase activity"/>
    <property type="evidence" value="ECO:0007669"/>
    <property type="project" value="UniProtKB-KW"/>
</dbReference>
<reference evidence="6" key="1">
    <citation type="submission" date="2018-10" db="EMBL/GenBank/DDBJ databases">
        <title>Transcriptome assembly of Aceria tosichella (Wheat curl mite) Type 2.</title>
        <authorList>
            <person name="Scully E.D."/>
            <person name="Geib S.M."/>
            <person name="Palmer N.A."/>
            <person name="Gupta A.K."/>
            <person name="Sarath G."/>
            <person name="Tatineni S."/>
        </authorList>
    </citation>
    <scope>NUCLEOTIDE SEQUENCE</scope>
    <source>
        <strain evidence="6">LincolnNE</strain>
    </source>
</reference>
<evidence type="ECO:0000256" key="1">
    <source>
        <dbReference type="ARBA" id="ARBA00023002"/>
    </source>
</evidence>
<accession>A0A6G1SBI9</accession>
<dbReference type="EMBL" id="GGYP01002532">
    <property type="protein sequence ID" value="MDE47303.1"/>
    <property type="molecule type" value="Transcribed_RNA"/>
</dbReference>
<dbReference type="Gene3D" id="3.30.9.10">
    <property type="entry name" value="D-Amino Acid Oxidase, subunit A, domain 2"/>
    <property type="match status" value="1"/>
</dbReference>
<keyword evidence="1" id="KW-0560">Oxidoreductase</keyword>
<feature type="domain" description="FAD dependent oxidoreductase" evidence="5">
    <location>
        <begin position="138"/>
        <end position="540"/>
    </location>
</feature>
<evidence type="ECO:0000256" key="3">
    <source>
        <dbReference type="ARBA" id="ARBA00046185"/>
    </source>
</evidence>
<dbReference type="SUPFAM" id="SSF51905">
    <property type="entry name" value="FAD/NAD(P)-binding domain"/>
    <property type="match status" value="1"/>
</dbReference>
<feature type="compositionally biased region" description="Polar residues" evidence="4">
    <location>
        <begin position="45"/>
        <end position="56"/>
    </location>
</feature>
<dbReference type="Pfam" id="PF01266">
    <property type="entry name" value="DAO"/>
    <property type="match status" value="1"/>
</dbReference>
<dbReference type="Gene3D" id="3.50.50.60">
    <property type="entry name" value="FAD/NAD(P)-binding domain"/>
    <property type="match status" value="1"/>
</dbReference>
<evidence type="ECO:0000259" key="5">
    <source>
        <dbReference type="Pfam" id="PF01266"/>
    </source>
</evidence>
<feature type="region of interest" description="Disordered" evidence="4">
    <location>
        <begin position="32"/>
        <end position="60"/>
    </location>
</feature>
<comment type="function">
    <text evidence="3">Required for the assembly of the mitochondrial membrane respiratory chain NADH dehydrogenase (Complex I). Involved in mid-late stages of complex I assembly.</text>
</comment>
<dbReference type="PANTHER" id="PTHR13847:SF287">
    <property type="entry name" value="FAD-DEPENDENT OXIDOREDUCTASE DOMAIN-CONTAINING PROTEIN 1"/>
    <property type="match status" value="1"/>
</dbReference>
<proteinExistence type="predicted"/>
<dbReference type="PANTHER" id="PTHR13847">
    <property type="entry name" value="SARCOSINE DEHYDROGENASE-RELATED"/>
    <property type="match status" value="1"/>
</dbReference>
<sequence length="574" mass="65140">MGFRMLLTTKFTKKPLLSRTRVVIITTRGNTNDASQVGEKKESATKQTPKVDSSLQKYKIPDEDPDIPKKHVFQQLRRIRQQDAVFTLEEAAKFKAPDSFGKSWKYPTAFDQLGNMEYSFRSYENEHSVITQFPDATDFLIVGSGLIGSATAYYCKKMASRCADIAVIDKDPYSPHNCTALCNGLISSQSKSRDISRIATLSKELIRTLRNDVLVEEDDFAQIKYRPVTHLILWPEVEIDDVMTAVDSQIKDGCYTRAKLPEELELTWPWLNVIDSDVHLGTHGDQDEAIVDPIGLRNLYRTLAQAHGANFIQAEALDFNMQYNINTPQMHPFSAGAVLARVTSGQIKSVMVAKTLLCLGHNTPFLEARAEMEDEIRDSIQDLHFLQPKLRLCFIFNSMAAPIINFPVITDTDGSVLLRDDYAGTFKYYLTLDECDKFFEEDNEVFMSMDSDNPFPNLFHKGKKFEDYFVNTIKPRLVKRIPVMEDAKFLLTNSGFESVNTYDACPIVSLHPFHQKIVLSGGYGKRLMSFAPLAAASLSELLILDEEETFDVTNFYWDRVIKGRKVDEFHSLVA</sequence>
<organism evidence="6">
    <name type="scientific">Aceria tosichella</name>
    <name type="common">wheat curl mite</name>
    <dbReference type="NCBI Taxonomy" id="561515"/>
    <lineage>
        <taxon>Eukaryota</taxon>
        <taxon>Metazoa</taxon>
        <taxon>Ecdysozoa</taxon>
        <taxon>Arthropoda</taxon>
        <taxon>Chelicerata</taxon>
        <taxon>Arachnida</taxon>
        <taxon>Acari</taxon>
        <taxon>Acariformes</taxon>
        <taxon>Trombidiformes</taxon>
        <taxon>Prostigmata</taxon>
        <taxon>Eupodina</taxon>
        <taxon>Eriophyoidea</taxon>
        <taxon>Eriophyidae</taxon>
        <taxon>Eriophyinae</taxon>
        <taxon>Aceriini</taxon>
        <taxon>Aceria</taxon>
    </lineage>
</organism>
<protein>
    <recommendedName>
        <fullName evidence="2">FAD-dependent oxidoreductase domain-containing protein 1</fullName>
    </recommendedName>
</protein>
<evidence type="ECO:0000256" key="4">
    <source>
        <dbReference type="SAM" id="MobiDB-lite"/>
    </source>
</evidence>
<evidence type="ECO:0000256" key="2">
    <source>
        <dbReference type="ARBA" id="ARBA00039785"/>
    </source>
</evidence>
<gene>
    <name evidence="6" type="primary">Foxred1</name>
    <name evidence="6" type="ORF">g.12165</name>
</gene>
<dbReference type="AlphaFoldDB" id="A0A6G1SBI9"/>